<dbReference type="InterPro" id="IPR005097">
    <property type="entry name" value="Sacchrp_dh_NADP-bd"/>
</dbReference>
<protein>
    <recommendedName>
        <fullName evidence="1">Saccharopine dehydrogenase NADP binding domain-containing protein</fullName>
    </recommendedName>
</protein>
<dbReference type="RefSeq" id="WP_034850699.1">
    <property type="nucleotide sequence ID" value="NZ_AJQT01000005.1"/>
</dbReference>
<evidence type="ECO:0000313" key="2">
    <source>
        <dbReference type="EMBL" id="ASY63420.1"/>
    </source>
</evidence>
<dbReference type="SUPFAM" id="SSF51735">
    <property type="entry name" value="NAD(P)-binding Rossmann-fold domains"/>
    <property type="match status" value="1"/>
</dbReference>
<feature type="domain" description="Saccharopine dehydrogenase NADP binding" evidence="1">
    <location>
        <begin position="12"/>
        <end position="133"/>
    </location>
</feature>
<organism evidence="2 3">
    <name type="scientific">Sinorhizobium sojae CCBAU 05684</name>
    <dbReference type="NCBI Taxonomy" id="716928"/>
    <lineage>
        <taxon>Bacteria</taxon>
        <taxon>Pseudomonadati</taxon>
        <taxon>Pseudomonadota</taxon>
        <taxon>Alphaproteobacteria</taxon>
        <taxon>Hyphomicrobiales</taxon>
        <taxon>Rhizobiaceae</taxon>
        <taxon>Sinorhizobium/Ensifer group</taxon>
        <taxon>Sinorhizobium</taxon>
    </lineage>
</organism>
<sequence>MSENVMVASGAVAVFGATGHTGRFVVAELLRRGLRPIAIARSAEAFAAANFREPDVLCCPATVGDEGSLMRALAGAEAVINCAGPFLDTADALAAAAVKSGIHYVDVSAEQPSVRTTLEKFDEPAREAGIAIIPGMGFYGGFADLLVTATLGDWTSADTIDILIGLDSWHPTRGTRVTGERNKATRMVVSEGRLSPLVLPPAQKHWEFGSGLGSQIVSEMPFSEIVLISRHVKTAELHTYLSAVALSDIRDKATPAPKAADPTGRSAQQFVVEVVARREGASRRTVARGQDIYAFTAPLVCEVVERLLGRQFSHAGAHAPSEILNAEEVLTALRPDHLAFEIAAR</sequence>
<dbReference type="KEGG" id="esj:SJ05684_c19780"/>
<dbReference type="OrthoDB" id="4420885at2"/>
<accession>A0A249PBU5</accession>
<dbReference type="Gene3D" id="3.40.50.720">
    <property type="entry name" value="NAD(P)-binding Rossmann-like Domain"/>
    <property type="match status" value="1"/>
</dbReference>
<dbReference type="STRING" id="716928.GCA_000261485_00122"/>
<dbReference type="Pfam" id="PF03435">
    <property type="entry name" value="Sacchrp_dh_NADP"/>
    <property type="match status" value="1"/>
</dbReference>
<proteinExistence type="predicted"/>
<dbReference type="PANTHER" id="PTHR43781:SF1">
    <property type="entry name" value="SACCHAROPINE DEHYDROGENASE"/>
    <property type="match status" value="1"/>
</dbReference>
<dbReference type="InterPro" id="IPR036291">
    <property type="entry name" value="NAD(P)-bd_dom_sf"/>
</dbReference>
<dbReference type="eggNOG" id="COG3268">
    <property type="taxonomic scope" value="Bacteria"/>
</dbReference>
<gene>
    <name evidence="2" type="ORF">SJ05684_c19780</name>
</gene>
<dbReference type="EMBL" id="CP023067">
    <property type="protein sequence ID" value="ASY63420.1"/>
    <property type="molecule type" value="Genomic_DNA"/>
</dbReference>
<evidence type="ECO:0000259" key="1">
    <source>
        <dbReference type="Pfam" id="PF03435"/>
    </source>
</evidence>
<reference evidence="2 3" key="1">
    <citation type="submission" date="2017-08" db="EMBL/GenBank/DDBJ databases">
        <title>Multipartite genome sequences of Sinorhizobium species nodulating soybeans.</title>
        <authorList>
            <person name="Tian C.F."/>
        </authorList>
    </citation>
    <scope>NUCLEOTIDE SEQUENCE [LARGE SCALE GENOMIC DNA]</scope>
    <source>
        <strain evidence="2 3">CCBAU 05684</strain>
    </source>
</reference>
<dbReference type="Proteomes" id="UP000217211">
    <property type="component" value="Chromosome"/>
</dbReference>
<dbReference type="PANTHER" id="PTHR43781">
    <property type="entry name" value="SACCHAROPINE DEHYDROGENASE"/>
    <property type="match status" value="1"/>
</dbReference>
<name>A0A249PBU5_9HYPH</name>
<evidence type="ECO:0000313" key="3">
    <source>
        <dbReference type="Proteomes" id="UP000217211"/>
    </source>
</evidence>
<keyword evidence="3" id="KW-1185">Reference proteome</keyword>
<dbReference type="AlphaFoldDB" id="A0A249PBU5"/>